<dbReference type="EMBL" id="JAHXZN010000021">
    <property type="protein sequence ID" value="MBW6533340.1"/>
    <property type="molecule type" value="Genomic_DNA"/>
</dbReference>
<proteinExistence type="predicted"/>
<dbReference type="RefSeq" id="WP_219750853.1">
    <property type="nucleotide sequence ID" value="NZ_JAHXZN010000021.1"/>
</dbReference>
<gene>
    <name evidence="1" type="ORF">KZ820_21590</name>
</gene>
<reference evidence="1 2" key="1">
    <citation type="submission" date="2021-07" db="EMBL/GenBank/DDBJ databases">
        <title>Sphingomonas sp.</title>
        <authorList>
            <person name="Feng G."/>
            <person name="Li J."/>
            <person name="Pan M."/>
        </authorList>
    </citation>
    <scope>NUCLEOTIDE SEQUENCE [LARGE SCALE GENOMIC DNA]</scope>
    <source>
        <strain evidence="1 2">RRHST34</strain>
    </source>
</reference>
<organism evidence="1 2">
    <name type="scientific">Sphingomonas citri</name>
    <dbReference type="NCBI Taxonomy" id="2862499"/>
    <lineage>
        <taxon>Bacteria</taxon>
        <taxon>Pseudomonadati</taxon>
        <taxon>Pseudomonadota</taxon>
        <taxon>Alphaproteobacteria</taxon>
        <taxon>Sphingomonadales</taxon>
        <taxon>Sphingomonadaceae</taxon>
        <taxon>Sphingomonas</taxon>
    </lineage>
</organism>
<sequence length="128" mass="13562">MGLAAWLGLGRAHRMMRSVDEAIEAVGVALPRFAAFDAVIAEDGRAALVIDTTGVIALVLVRGARVRARVIEWAMVRQTYAGILVETGDRGFGDVLLAGVSAIDVRRLGMPPLPQREPATIVGTLETA</sequence>
<evidence type="ECO:0000313" key="1">
    <source>
        <dbReference type="EMBL" id="MBW6533340.1"/>
    </source>
</evidence>
<comment type="caution">
    <text evidence="1">The sequence shown here is derived from an EMBL/GenBank/DDBJ whole genome shotgun (WGS) entry which is preliminary data.</text>
</comment>
<name>A0ABS7BUR3_9SPHN</name>
<protein>
    <submittedName>
        <fullName evidence="1">Uncharacterized protein</fullName>
    </submittedName>
</protein>
<accession>A0ABS7BUR3</accession>
<dbReference type="Proteomes" id="UP000759103">
    <property type="component" value="Unassembled WGS sequence"/>
</dbReference>
<keyword evidence="2" id="KW-1185">Reference proteome</keyword>
<evidence type="ECO:0000313" key="2">
    <source>
        <dbReference type="Proteomes" id="UP000759103"/>
    </source>
</evidence>